<dbReference type="EMBL" id="JBEZFP010000065">
    <property type="protein sequence ID" value="MEU8136518.1"/>
    <property type="molecule type" value="Genomic_DNA"/>
</dbReference>
<comment type="caution">
    <text evidence="2">The sequence shown here is derived from an EMBL/GenBank/DDBJ whole genome shotgun (WGS) entry which is preliminary data.</text>
</comment>
<dbReference type="CDD" id="cd00093">
    <property type="entry name" value="HTH_XRE"/>
    <property type="match status" value="1"/>
</dbReference>
<evidence type="ECO:0000313" key="2">
    <source>
        <dbReference type="EMBL" id="MEU8136518.1"/>
    </source>
</evidence>
<evidence type="ECO:0000313" key="3">
    <source>
        <dbReference type="Proteomes" id="UP001551482"/>
    </source>
</evidence>
<organism evidence="2 3">
    <name type="scientific">Streptodolium elevatio</name>
    <dbReference type="NCBI Taxonomy" id="3157996"/>
    <lineage>
        <taxon>Bacteria</taxon>
        <taxon>Bacillati</taxon>
        <taxon>Actinomycetota</taxon>
        <taxon>Actinomycetes</taxon>
        <taxon>Kitasatosporales</taxon>
        <taxon>Streptomycetaceae</taxon>
        <taxon>Streptodolium</taxon>
    </lineage>
</organism>
<feature type="domain" description="HTH cro/C1-type" evidence="1">
    <location>
        <begin position="151"/>
        <end position="185"/>
    </location>
</feature>
<sequence length="293" mass="33290">MGRREKPLDPQGGARTALAQRLRLLREGSGRTYRRIAELAAELDPKKPFTATAFSRAAAGELLSRDVVLAFVKVCGGDVREFETLLRAARRELHLASAPQTPRGRRRAVHPTDVEDAHDLMLAMQTLRLTAGQPSLRKIEEAAYAKYRVRLPRSSIHDILTGKRFPPLAMLEVFAQVFGVREENLTPWRQAWMRAKGRTDDLPLPLPRPVRTRGASGGHYWGPNEWQDRQARTYAENFNEMFLVLVDHDSPRPVKIPVGPSMFQWNEHHELWQRLSGKVKRRNQVLLGTTTTG</sequence>
<dbReference type="InterPro" id="IPR001387">
    <property type="entry name" value="Cro/C1-type_HTH"/>
</dbReference>
<name>A0ABV3DL83_9ACTN</name>
<dbReference type="RefSeq" id="WP_358357103.1">
    <property type="nucleotide sequence ID" value="NZ_JBEZFP010000065.1"/>
</dbReference>
<accession>A0ABV3DL83</accession>
<proteinExistence type="predicted"/>
<dbReference type="Proteomes" id="UP001551482">
    <property type="component" value="Unassembled WGS sequence"/>
</dbReference>
<evidence type="ECO:0000259" key="1">
    <source>
        <dbReference type="PROSITE" id="PS50943"/>
    </source>
</evidence>
<reference evidence="2 3" key="1">
    <citation type="submission" date="2024-06" db="EMBL/GenBank/DDBJ databases">
        <title>The Natural Products Discovery Center: Release of the First 8490 Sequenced Strains for Exploring Actinobacteria Biosynthetic Diversity.</title>
        <authorList>
            <person name="Kalkreuter E."/>
            <person name="Kautsar S.A."/>
            <person name="Yang D."/>
            <person name="Bader C.D."/>
            <person name="Teijaro C.N."/>
            <person name="Fluegel L."/>
            <person name="Davis C.M."/>
            <person name="Simpson J.R."/>
            <person name="Lauterbach L."/>
            <person name="Steele A.D."/>
            <person name="Gui C."/>
            <person name="Meng S."/>
            <person name="Li G."/>
            <person name="Viehrig K."/>
            <person name="Ye F."/>
            <person name="Su P."/>
            <person name="Kiefer A.F."/>
            <person name="Nichols A."/>
            <person name="Cepeda A.J."/>
            <person name="Yan W."/>
            <person name="Fan B."/>
            <person name="Jiang Y."/>
            <person name="Adhikari A."/>
            <person name="Zheng C.-J."/>
            <person name="Schuster L."/>
            <person name="Cowan T.M."/>
            <person name="Smanski M.J."/>
            <person name="Chevrette M.G."/>
            <person name="De Carvalho L.P.S."/>
            <person name="Shen B."/>
        </authorList>
    </citation>
    <scope>NUCLEOTIDE SEQUENCE [LARGE SCALE GENOMIC DNA]</scope>
    <source>
        <strain evidence="2 3">NPDC048946</strain>
    </source>
</reference>
<gene>
    <name evidence="2" type="ORF">AB0C36_23775</name>
</gene>
<dbReference type="PROSITE" id="PS50943">
    <property type="entry name" value="HTH_CROC1"/>
    <property type="match status" value="1"/>
</dbReference>
<keyword evidence="3" id="KW-1185">Reference proteome</keyword>
<protein>
    <recommendedName>
        <fullName evidence="1">HTH cro/C1-type domain-containing protein</fullName>
    </recommendedName>
</protein>